<feature type="domain" description="BioF2-like acetyltransferase" evidence="2">
    <location>
        <begin position="480"/>
        <end position="623"/>
    </location>
</feature>
<evidence type="ECO:0000259" key="1">
    <source>
        <dbReference type="Pfam" id="PF00535"/>
    </source>
</evidence>
<dbReference type="Proteomes" id="UP000178264">
    <property type="component" value="Unassembled WGS sequence"/>
</dbReference>
<gene>
    <name evidence="3" type="ORF">A3I42_02545</name>
</gene>
<dbReference type="Pfam" id="PF13480">
    <property type="entry name" value="Acetyltransf_6"/>
    <property type="match status" value="1"/>
</dbReference>
<reference evidence="3 4" key="1">
    <citation type="journal article" date="2016" name="Nat. Commun.">
        <title>Thousands of microbial genomes shed light on interconnected biogeochemical processes in an aquifer system.</title>
        <authorList>
            <person name="Anantharaman K."/>
            <person name="Brown C.T."/>
            <person name="Hug L.A."/>
            <person name="Sharon I."/>
            <person name="Castelle C.J."/>
            <person name="Probst A.J."/>
            <person name="Thomas B.C."/>
            <person name="Singh A."/>
            <person name="Wilkins M.J."/>
            <person name="Karaoz U."/>
            <person name="Brodie E.L."/>
            <person name="Williams K.H."/>
            <person name="Hubbard S.S."/>
            <person name="Banfield J.F."/>
        </authorList>
    </citation>
    <scope>NUCLEOTIDE SEQUENCE [LARGE SCALE GENOMIC DNA]</scope>
</reference>
<comment type="caution">
    <text evidence="3">The sequence shown here is derived from an EMBL/GenBank/DDBJ whole genome shotgun (WGS) entry which is preliminary data.</text>
</comment>
<dbReference type="InterPro" id="IPR029044">
    <property type="entry name" value="Nucleotide-diphossugar_trans"/>
</dbReference>
<dbReference type="SUPFAM" id="SSF53448">
    <property type="entry name" value="Nucleotide-diphospho-sugar transferases"/>
    <property type="match status" value="1"/>
</dbReference>
<accession>A0A1F7VCP5</accession>
<dbReference type="InterPro" id="IPR038740">
    <property type="entry name" value="BioF2-like_GNAT_dom"/>
</dbReference>
<feature type="domain" description="Glycosyltransferase 2-like" evidence="1">
    <location>
        <begin position="19"/>
        <end position="181"/>
    </location>
</feature>
<dbReference type="GO" id="GO:0016758">
    <property type="term" value="F:hexosyltransferase activity"/>
    <property type="evidence" value="ECO:0007669"/>
    <property type="project" value="UniProtKB-ARBA"/>
</dbReference>
<dbReference type="PANTHER" id="PTHR22916:SF3">
    <property type="entry name" value="UDP-GLCNAC:BETAGAL BETA-1,3-N-ACETYLGLUCOSAMINYLTRANSFERASE-LIKE PROTEIN 1"/>
    <property type="match status" value="1"/>
</dbReference>
<evidence type="ECO:0000313" key="3">
    <source>
        <dbReference type="EMBL" id="OGL87777.1"/>
    </source>
</evidence>
<name>A0A1F7VCP5_9BACT</name>
<dbReference type="Gene3D" id="3.90.550.10">
    <property type="entry name" value="Spore Coat Polysaccharide Biosynthesis Protein SpsA, Chain A"/>
    <property type="match status" value="1"/>
</dbReference>
<dbReference type="AlphaFoldDB" id="A0A1F7VCP5"/>
<dbReference type="Gene3D" id="3.40.630.30">
    <property type="match status" value="1"/>
</dbReference>
<dbReference type="InterPro" id="IPR016181">
    <property type="entry name" value="Acyl_CoA_acyltransferase"/>
</dbReference>
<dbReference type="SUPFAM" id="SSF55729">
    <property type="entry name" value="Acyl-CoA N-acyltransferases (Nat)"/>
    <property type="match status" value="1"/>
</dbReference>
<protein>
    <recommendedName>
        <fullName evidence="5">Glycosyltransferase 2-like domain-containing protein</fullName>
    </recommendedName>
</protein>
<evidence type="ECO:0008006" key="5">
    <source>
        <dbReference type="Google" id="ProtNLM"/>
    </source>
</evidence>
<evidence type="ECO:0000259" key="2">
    <source>
        <dbReference type="Pfam" id="PF13480"/>
    </source>
</evidence>
<organism evidence="3 4">
    <name type="scientific">Candidatus Uhrbacteria bacterium RIFCSPLOWO2_02_FULL_49_11</name>
    <dbReference type="NCBI Taxonomy" id="1802409"/>
    <lineage>
        <taxon>Bacteria</taxon>
        <taxon>Candidatus Uhriibacteriota</taxon>
    </lineage>
</organism>
<dbReference type="PANTHER" id="PTHR22916">
    <property type="entry name" value="GLYCOSYLTRANSFERASE"/>
    <property type="match status" value="1"/>
</dbReference>
<proteinExistence type="predicted"/>
<sequence length="685" mass="78967">MATHNPPTPFHSERTPEVSILIRACNVEKFLEEAVASVQVQDFKDWEMLILDDASDDATPMIAQRMASMDSRIRHIRQVSRQGRAKNANDGITRARGTFIAILDGDDLWSDPQRLTRQVSLLRQIPQIMLVAGGVVTVDERNERILMEYSHNELNSDQIRTRLLLDNPIPHSTAVYRRDAVIALDGYDERLSYTEDYDLWLRMGLSGKMWKLPGVMSRYRTHSGSITVRKRSLQIFEEMRLVFAYRRNYPHLIAALTSRLIPLLGSMLPHALQHILKNIIRYHTRKVSFIDNLTAAAQHALSNFTIRRISSFDELTPAQRASWDRCVSESEFGSVFQSLAWIETWWKHFGNNKTLYVLIATDAQGEIQAIFPGMMCSEKYFLREKKVLRFIGDPLNDVGEAPSRTGAQGAVMQIAHTLKELITVADIVRLQELCGDSPFFKALKNAFGSLPQISHRTTLRWRIRHNNVDAYRQHAQGIHRELKKKMKKLHKQGDISVVLQHPFSERHALLDVFFRMHIARSVQTSFHSPFHDSRLRAFYHDLIDACADADTVRMASISLKGEPLAVKYFFTFANTHSLFLTTFATQFQKLSLAIILADRLIESFFASSAHYFDFGRGDETYKRRFANEMIDNYEFIASRRSLLIAFWRIAAQCKHTLKRSDHILHIARLIKKTLQQVRYPLNARL</sequence>
<dbReference type="Pfam" id="PF00535">
    <property type="entry name" value="Glycos_transf_2"/>
    <property type="match status" value="1"/>
</dbReference>
<evidence type="ECO:0000313" key="4">
    <source>
        <dbReference type="Proteomes" id="UP000178264"/>
    </source>
</evidence>
<dbReference type="EMBL" id="MGER01000059">
    <property type="protein sequence ID" value="OGL87777.1"/>
    <property type="molecule type" value="Genomic_DNA"/>
</dbReference>
<dbReference type="InterPro" id="IPR001173">
    <property type="entry name" value="Glyco_trans_2-like"/>
</dbReference>